<dbReference type="Proteomes" id="UP000092321">
    <property type="component" value="Unassembled WGS sequence"/>
</dbReference>
<sequence>MNESTDNDNNFKFLLETLSEYQIQKKENDAIINQLEKMMHNLADIYKIDYESYSLENVQNNNFERKDLLEQTARDYIKTSNENYNLLRSIQLQLVIRAKLCFIINDFNEVIVYLQKHIQNNMKNLISQNKEQEIVLKKAVNDVTLLNQINEYNGKINFKELRDN</sequence>
<keyword evidence="2" id="KW-1185">Reference proteome</keyword>
<dbReference type="AlphaFoldDB" id="A0A1B7TJ90"/>
<organism evidence="1 2">
    <name type="scientific">Hanseniaspora valbyensis NRRL Y-1626</name>
    <dbReference type="NCBI Taxonomy" id="766949"/>
    <lineage>
        <taxon>Eukaryota</taxon>
        <taxon>Fungi</taxon>
        <taxon>Dikarya</taxon>
        <taxon>Ascomycota</taxon>
        <taxon>Saccharomycotina</taxon>
        <taxon>Saccharomycetes</taxon>
        <taxon>Saccharomycodales</taxon>
        <taxon>Saccharomycodaceae</taxon>
        <taxon>Hanseniaspora</taxon>
    </lineage>
</organism>
<evidence type="ECO:0000313" key="1">
    <source>
        <dbReference type="EMBL" id="OBA28796.1"/>
    </source>
</evidence>
<comment type="caution">
    <text evidence="1">The sequence shown here is derived from an EMBL/GenBank/DDBJ whole genome shotgun (WGS) entry which is preliminary data.</text>
</comment>
<protein>
    <submittedName>
        <fullName evidence="1">Uncharacterized protein</fullName>
    </submittedName>
</protein>
<name>A0A1B7TJ90_9ASCO</name>
<gene>
    <name evidence="1" type="ORF">HANVADRAFT_5094</name>
</gene>
<reference evidence="2" key="1">
    <citation type="journal article" date="2016" name="Proc. Natl. Acad. Sci. U.S.A.">
        <title>Comparative genomics of biotechnologically important yeasts.</title>
        <authorList>
            <person name="Riley R."/>
            <person name="Haridas S."/>
            <person name="Wolfe K.H."/>
            <person name="Lopes M.R."/>
            <person name="Hittinger C.T."/>
            <person name="Goeker M."/>
            <person name="Salamov A.A."/>
            <person name="Wisecaver J.H."/>
            <person name="Long T.M."/>
            <person name="Calvey C.H."/>
            <person name="Aerts A.L."/>
            <person name="Barry K.W."/>
            <person name="Choi C."/>
            <person name="Clum A."/>
            <person name="Coughlan A.Y."/>
            <person name="Deshpande S."/>
            <person name="Douglass A.P."/>
            <person name="Hanson S.J."/>
            <person name="Klenk H.-P."/>
            <person name="LaButti K.M."/>
            <person name="Lapidus A."/>
            <person name="Lindquist E.A."/>
            <person name="Lipzen A.M."/>
            <person name="Meier-Kolthoff J.P."/>
            <person name="Ohm R.A."/>
            <person name="Otillar R.P."/>
            <person name="Pangilinan J.L."/>
            <person name="Peng Y."/>
            <person name="Rokas A."/>
            <person name="Rosa C.A."/>
            <person name="Scheuner C."/>
            <person name="Sibirny A.A."/>
            <person name="Slot J.C."/>
            <person name="Stielow J.B."/>
            <person name="Sun H."/>
            <person name="Kurtzman C.P."/>
            <person name="Blackwell M."/>
            <person name="Grigoriev I.V."/>
            <person name="Jeffries T.W."/>
        </authorList>
    </citation>
    <scope>NUCLEOTIDE SEQUENCE [LARGE SCALE GENOMIC DNA]</scope>
    <source>
        <strain evidence="2">NRRL Y-1626</strain>
    </source>
</reference>
<proteinExistence type="predicted"/>
<evidence type="ECO:0000313" key="2">
    <source>
        <dbReference type="Proteomes" id="UP000092321"/>
    </source>
</evidence>
<dbReference type="EMBL" id="LXPE01000002">
    <property type="protein sequence ID" value="OBA28796.1"/>
    <property type="molecule type" value="Genomic_DNA"/>
</dbReference>
<accession>A0A1B7TJ90</accession>